<dbReference type="InterPro" id="IPR039424">
    <property type="entry name" value="SBP_5"/>
</dbReference>
<dbReference type="GO" id="GO:1904680">
    <property type="term" value="F:peptide transmembrane transporter activity"/>
    <property type="evidence" value="ECO:0007669"/>
    <property type="project" value="TreeGrafter"/>
</dbReference>
<keyword evidence="1" id="KW-0732">Signal</keyword>
<evidence type="ECO:0000313" key="4">
    <source>
        <dbReference type="Proteomes" id="UP000295680"/>
    </source>
</evidence>
<dbReference type="SUPFAM" id="SSF53850">
    <property type="entry name" value="Periplasmic binding protein-like II"/>
    <property type="match status" value="1"/>
</dbReference>
<gene>
    <name evidence="3" type="ORF">EV192_103747</name>
</gene>
<dbReference type="Pfam" id="PF00496">
    <property type="entry name" value="SBP_bac_5"/>
    <property type="match status" value="1"/>
</dbReference>
<feature type="domain" description="Solute-binding protein family 5" evidence="2">
    <location>
        <begin position="89"/>
        <end position="432"/>
    </location>
</feature>
<dbReference type="NCBIfam" id="TIGR01409">
    <property type="entry name" value="TAT_signal_seq"/>
    <property type="match status" value="1"/>
</dbReference>
<proteinExistence type="predicted"/>
<dbReference type="PANTHER" id="PTHR30290:SF38">
    <property type="entry name" value="D,D-DIPEPTIDE-BINDING PERIPLASMIC PROTEIN DDPA-RELATED"/>
    <property type="match status" value="1"/>
</dbReference>
<dbReference type="InterPro" id="IPR019546">
    <property type="entry name" value="TAT_signal_bac_arc"/>
</dbReference>
<accession>A0A4R2JM41</accession>
<protein>
    <submittedName>
        <fullName evidence="3">Peptide/nickel transport system substrate-binding protein</fullName>
    </submittedName>
</protein>
<dbReference type="AlphaFoldDB" id="A0A4R2JM41"/>
<organism evidence="3 4">
    <name type="scientific">Actinocrispum wychmicini</name>
    <dbReference type="NCBI Taxonomy" id="1213861"/>
    <lineage>
        <taxon>Bacteria</taxon>
        <taxon>Bacillati</taxon>
        <taxon>Actinomycetota</taxon>
        <taxon>Actinomycetes</taxon>
        <taxon>Pseudonocardiales</taxon>
        <taxon>Pseudonocardiaceae</taxon>
        <taxon>Actinocrispum</taxon>
    </lineage>
</organism>
<dbReference type="InterPro" id="IPR000914">
    <property type="entry name" value="SBP_5_dom"/>
</dbReference>
<reference evidence="3 4" key="1">
    <citation type="submission" date="2019-03" db="EMBL/GenBank/DDBJ databases">
        <title>Genomic Encyclopedia of Type Strains, Phase IV (KMG-IV): sequencing the most valuable type-strain genomes for metagenomic binning, comparative biology and taxonomic classification.</title>
        <authorList>
            <person name="Goeker M."/>
        </authorList>
    </citation>
    <scope>NUCLEOTIDE SEQUENCE [LARGE SCALE GENOMIC DNA]</scope>
    <source>
        <strain evidence="3 4">DSM 45934</strain>
    </source>
</reference>
<name>A0A4R2JM41_9PSEU</name>
<dbReference type="CDD" id="cd08503">
    <property type="entry name" value="PBP2_NikA_DppA_OppA_like_17"/>
    <property type="match status" value="1"/>
</dbReference>
<dbReference type="Gene3D" id="3.40.190.10">
    <property type="entry name" value="Periplasmic binding protein-like II"/>
    <property type="match status" value="1"/>
</dbReference>
<dbReference type="RefSeq" id="WP_132116879.1">
    <property type="nucleotide sequence ID" value="NZ_SLWS01000003.1"/>
</dbReference>
<dbReference type="PIRSF" id="PIRSF002741">
    <property type="entry name" value="MppA"/>
    <property type="match status" value="1"/>
</dbReference>
<dbReference type="EMBL" id="SLWS01000003">
    <property type="protein sequence ID" value="TCO61163.1"/>
    <property type="molecule type" value="Genomic_DNA"/>
</dbReference>
<dbReference type="InterPro" id="IPR006311">
    <property type="entry name" value="TAT_signal"/>
</dbReference>
<dbReference type="Gene3D" id="3.90.76.10">
    <property type="entry name" value="Dipeptide-binding Protein, Domain 1"/>
    <property type="match status" value="1"/>
</dbReference>
<dbReference type="GO" id="GO:0043190">
    <property type="term" value="C:ATP-binding cassette (ABC) transporter complex"/>
    <property type="evidence" value="ECO:0007669"/>
    <property type="project" value="InterPro"/>
</dbReference>
<dbReference type="Gene3D" id="3.10.105.10">
    <property type="entry name" value="Dipeptide-binding Protein, Domain 3"/>
    <property type="match status" value="1"/>
</dbReference>
<dbReference type="OrthoDB" id="9046151at2"/>
<dbReference type="GO" id="GO:0015833">
    <property type="term" value="P:peptide transport"/>
    <property type="evidence" value="ECO:0007669"/>
    <property type="project" value="TreeGrafter"/>
</dbReference>
<dbReference type="InterPro" id="IPR030678">
    <property type="entry name" value="Peptide/Ni-bd"/>
</dbReference>
<dbReference type="PANTHER" id="PTHR30290">
    <property type="entry name" value="PERIPLASMIC BINDING COMPONENT OF ABC TRANSPORTER"/>
    <property type="match status" value="1"/>
</dbReference>
<comment type="caution">
    <text evidence="3">The sequence shown here is derived from an EMBL/GenBank/DDBJ whole genome shotgun (WGS) entry which is preliminary data.</text>
</comment>
<dbReference type="PROSITE" id="PS51318">
    <property type="entry name" value="TAT"/>
    <property type="match status" value="1"/>
</dbReference>
<keyword evidence="4" id="KW-1185">Reference proteome</keyword>
<dbReference type="Proteomes" id="UP000295680">
    <property type="component" value="Unassembled WGS sequence"/>
</dbReference>
<evidence type="ECO:0000259" key="2">
    <source>
        <dbReference type="Pfam" id="PF00496"/>
    </source>
</evidence>
<sequence length="535" mass="58778">MTTQPSHGLSRRGFLGSAAALGLLAACGGNTTQQPGSTPRRGGRLTVATGGAKGSDTVDPMLLNSVPVSFMARVLYDQLADYSNQMRYQLAMAELIESNATGDEWTIRVRQGIEFHNGKTLDADDVLFTFQRTFSLPGAVTVGKFKAFVDLNGITKLDQRTLRLKLLRPAATFQSALASPFKIVPVGFDPRNPVGTGPFKYKSFTPNRQWTCERFANYWNATGESQPSDAPAPAGLGPKPYLDELVVNVINDDSARINALVTGQVDAINQLQFAQIPTIEQHRELKLLESKTGAWTGIYMNMQQAPFNDVRVRQALRLAIDRDQALTACLSGHGTVANDLPEPFAPGYPASLVRKRDVEKARQLLKDAGHEGVTVELVTGPVSTEAVSMCTVLANNAADIGMTIKVRQVDTATLFGPNFHNWQFSVDKWPAQGNYPMLTALTDLSGATDLTHMADPDLRELRSLYEQAQATTDQTRQNDLTQRMYQLEYDRGGWIIPFFANVENAYNVKTAGWPKDDFAGRTFGNARFEQVYLTS</sequence>
<evidence type="ECO:0000313" key="3">
    <source>
        <dbReference type="EMBL" id="TCO61163.1"/>
    </source>
</evidence>
<dbReference type="GO" id="GO:0042597">
    <property type="term" value="C:periplasmic space"/>
    <property type="evidence" value="ECO:0007669"/>
    <property type="project" value="UniProtKB-ARBA"/>
</dbReference>
<evidence type="ECO:0000256" key="1">
    <source>
        <dbReference type="ARBA" id="ARBA00022729"/>
    </source>
</evidence>